<gene>
    <name evidence="1" type="ORF">KC729_17600</name>
</gene>
<evidence type="ECO:0000313" key="1">
    <source>
        <dbReference type="EMBL" id="MCA9729506.1"/>
    </source>
</evidence>
<accession>A0A956RQ86</accession>
<dbReference type="Proteomes" id="UP000697710">
    <property type="component" value="Unassembled WGS sequence"/>
</dbReference>
<name>A0A956RQ86_UNCEI</name>
<feature type="non-terminal residue" evidence="1">
    <location>
        <position position="105"/>
    </location>
</feature>
<organism evidence="1 2">
    <name type="scientific">Eiseniibacteriota bacterium</name>
    <dbReference type="NCBI Taxonomy" id="2212470"/>
    <lineage>
        <taxon>Bacteria</taxon>
        <taxon>Candidatus Eiseniibacteriota</taxon>
    </lineage>
</organism>
<comment type="caution">
    <text evidence="1">The sequence shown here is derived from an EMBL/GenBank/DDBJ whole genome shotgun (WGS) entry which is preliminary data.</text>
</comment>
<protein>
    <submittedName>
        <fullName evidence="1">Uncharacterized protein</fullName>
    </submittedName>
</protein>
<dbReference type="EMBL" id="JAGQHR010000724">
    <property type="protein sequence ID" value="MCA9729506.1"/>
    <property type="molecule type" value="Genomic_DNA"/>
</dbReference>
<proteinExistence type="predicted"/>
<dbReference type="AlphaFoldDB" id="A0A956RQ86"/>
<evidence type="ECO:0000313" key="2">
    <source>
        <dbReference type="Proteomes" id="UP000697710"/>
    </source>
</evidence>
<reference evidence="1" key="2">
    <citation type="journal article" date="2021" name="Microbiome">
        <title>Successional dynamics and alternative stable states in a saline activated sludge microbial community over 9 years.</title>
        <authorList>
            <person name="Wang Y."/>
            <person name="Ye J."/>
            <person name="Ju F."/>
            <person name="Liu L."/>
            <person name="Boyd J.A."/>
            <person name="Deng Y."/>
            <person name="Parks D.H."/>
            <person name="Jiang X."/>
            <person name="Yin X."/>
            <person name="Woodcroft B.J."/>
            <person name="Tyson G.W."/>
            <person name="Hugenholtz P."/>
            <person name="Polz M.F."/>
            <person name="Zhang T."/>
        </authorList>
    </citation>
    <scope>NUCLEOTIDE SEQUENCE</scope>
    <source>
        <strain evidence="1">HKST-UBA01</strain>
    </source>
</reference>
<sequence>MLETFFSILLLCADCAEGGPPHETLLREIALDDEVALVEHPALSFDRDVSSDGGGSARIVAAGPGSFPVCEVQNPVPVVARGGFLAFRANLRSEGLEGRARLVAH</sequence>
<reference evidence="1" key="1">
    <citation type="submission" date="2020-04" db="EMBL/GenBank/DDBJ databases">
        <authorList>
            <person name="Zhang T."/>
        </authorList>
    </citation>
    <scope>NUCLEOTIDE SEQUENCE</scope>
    <source>
        <strain evidence="1">HKST-UBA01</strain>
    </source>
</reference>